<dbReference type="Proteomes" id="UP000712281">
    <property type="component" value="Unassembled WGS sequence"/>
</dbReference>
<dbReference type="AlphaFoldDB" id="A0A8S9HKB4"/>
<name>A0A8S9HKB4_BRACR</name>
<dbReference type="EMBL" id="QGKW02001940">
    <property type="protein sequence ID" value="KAF2557550.1"/>
    <property type="molecule type" value="Genomic_DNA"/>
</dbReference>
<sequence length="58" mass="6318">MSWSKPFFTLDSYLSGLAAKTAPVQPTCAESSAEENLVLAVGRALKKARKEYLLKLST</sequence>
<gene>
    <name evidence="1" type="ORF">F2Q68_00013388</name>
</gene>
<evidence type="ECO:0000313" key="1">
    <source>
        <dbReference type="EMBL" id="KAF2557550.1"/>
    </source>
</evidence>
<evidence type="ECO:0000313" key="2">
    <source>
        <dbReference type="Proteomes" id="UP000712281"/>
    </source>
</evidence>
<protein>
    <submittedName>
        <fullName evidence="1">Uncharacterized protein</fullName>
    </submittedName>
</protein>
<proteinExistence type="predicted"/>
<comment type="caution">
    <text evidence="1">The sequence shown here is derived from an EMBL/GenBank/DDBJ whole genome shotgun (WGS) entry which is preliminary data.</text>
</comment>
<accession>A0A8S9HKB4</accession>
<reference evidence="1" key="1">
    <citation type="submission" date="2019-12" db="EMBL/GenBank/DDBJ databases">
        <title>Genome sequencing and annotation of Brassica cretica.</title>
        <authorList>
            <person name="Studholme D.J."/>
            <person name="Sarris P.F."/>
        </authorList>
    </citation>
    <scope>NUCLEOTIDE SEQUENCE</scope>
    <source>
        <strain evidence="1">PFS-001/15</strain>
        <tissue evidence="1">Leaf</tissue>
    </source>
</reference>
<organism evidence="1 2">
    <name type="scientific">Brassica cretica</name>
    <name type="common">Mustard</name>
    <dbReference type="NCBI Taxonomy" id="69181"/>
    <lineage>
        <taxon>Eukaryota</taxon>
        <taxon>Viridiplantae</taxon>
        <taxon>Streptophyta</taxon>
        <taxon>Embryophyta</taxon>
        <taxon>Tracheophyta</taxon>
        <taxon>Spermatophyta</taxon>
        <taxon>Magnoliopsida</taxon>
        <taxon>eudicotyledons</taxon>
        <taxon>Gunneridae</taxon>
        <taxon>Pentapetalae</taxon>
        <taxon>rosids</taxon>
        <taxon>malvids</taxon>
        <taxon>Brassicales</taxon>
        <taxon>Brassicaceae</taxon>
        <taxon>Brassiceae</taxon>
        <taxon>Brassica</taxon>
    </lineage>
</organism>